<reference evidence="3 4" key="1">
    <citation type="submission" date="2020-08" db="EMBL/GenBank/DDBJ databases">
        <title>Genomic Encyclopedia of Type Strains, Phase IV (KMG-IV): sequencing the most valuable type-strain genomes for metagenomic binning, comparative biology and taxonomic classification.</title>
        <authorList>
            <person name="Goeker M."/>
        </authorList>
    </citation>
    <scope>NUCLEOTIDE SEQUENCE [LARGE SCALE GENOMIC DNA]</scope>
    <source>
        <strain evidence="3 4">DSM 100044</strain>
    </source>
</reference>
<keyword evidence="4" id="KW-1185">Reference proteome</keyword>
<gene>
    <name evidence="3" type="ORF">FHS94_000149</name>
</gene>
<keyword evidence="3" id="KW-0540">Nuclease</keyword>
<accession>A0A7W9ESN4</accession>
<feature type="compositionally biased region" description="Pro residues" evidence="1">
    <location>
        <begin position="154"/>
        <end position="163"/>
    </location>
</feature>
<proteinExistence type="predicted"/>
<keyword evidence="2" id="KW-1133">Transmembrane helix</keyword>
<keyword evidence="3" id="KW-0378">Hydrolase</keyword>
<feature type="region of interest" description="Disordered" evidence="1">
    <location>
        <begin position="137"/>
        <end position="177"/>
    </location>
</feature>
<feature type="region of interest" description="Disordered" evidence="1">
    <location>
        <begin position="65"/>
        <end position="99"/>
    </location>
</feature>
<keyword evidence="3" id="KW-0255">Endonuclease</keyword>
<evidence type="ECO:0000313" key="3">
    <source>
        <dbReference type="EMBL" id="MBB5713330.1"/>
    </source>
</evidence>
<dbReference type="Gene3D" id="1.10.150.20">
    <property type="entry name" value="5' to 3' exonuclease, C-terminal subdomain"/>
    <property type="match status" value="1"/>
</dbReference>
<dbReference type="AlphaFoldDB" id="A0A7W9ESN4"/>
<organism evidence="3 4">
    <name type="scientific">Sphingomonas aerophila</name>
    <dbReference type="NCBI Taxonomy" id="1344948"/>
    <lineage>
        <taxon>Bacteria</taxon>
        <taxon>Pseudomonadati</taxon>
        <taxon>Pseudomonadota</taxon>
        <taxon>Alphaproteobacteria</taxon>
        <taxon>Sphingomonadales</taxon>
        <taxon>Sphingomonadaceae</taxon>
        <taxon>Sphingomonas</taxon>
    </lineage>
</organism>
<evidence type="ECO:0000256" key="2">
    <source>
        <dbReference type="SAM" id="Phobius"/>
    </source>
</evidence>
<keyword evidence="2" id="KW-0812">Transmembrane</keyword>
<dbReference type="RefSeq" id="WP_246348272.1">
    <property type="nucleotide sequence ID" value="NZ_JACIJK010000001.1"/>
</dbReference>
<feature type="compositionally biased region" description="Low complexity" evidence="1">
    <location>
        <begin position="137"/>
        <end position="153"/>
    </location>
</feature>
<comment type="caution">
    <text evidence="3">The sequence shown here is derived from an EMBL/GenBank/DDBJ whole genome shotgun (WGS) entry which is preliminary data.</text>
</comment>
<dbReference type="EMBL" id="JACIJK010000001">
    <property type="protein sequence ID" value="MBB5713330.1"/>
    <property type="molecule type" value="Genomic_DNA"/>
</dbReference>
<dbReference type="Proteomes" id="UP000546200">
    <property type="component" value="Unassembled WGS sequence"/>
</dbReference>
<keyword evidence="2" id="KW-0472">Membrane</keyword>
<sequence length="247" mass="25705">MNQAAISDPTHSIRAALTFGTVTAVHLILVALFALLVLAALIYGIRSKRRRLAAEQTLRDHAEQAGVPVITVSPDEPSLPADRDASQIGAAPSDQRPAPRLVAHRDTSVPAPDHLPPEAQEEQAPRPFADEPIAAAAPMEASPATEAASAPTPAADPSPPPVAPSAGPADGPVTQLKGLGPKVAARLAELGITTVGQIAALSDDEAERLDADLGAFRGRMGRDRWIEQSRFLAAGDRAGFESVFGKL</sequence>
<feature type="compositionally biased region" description="Low complexity" evidence="1">
    <location>
        <begin position="164"/>
        <end position="173"/>
    </location>
</feature>
<protein>
    <submittedName>
        <fullName evidence="3">Putative flap endonuclease-1-like 5' DNA nuclease</fullName>
    </submittedName>
</protein>
<feature type="region of interest" description="Disordered" evidence="1">
    <location>
        <begin position="106"/>
        <end position="125"/>
    </location>
</feature>
<feature type="transmembrane region" description="Helical" evidence="2">
    <location>
        <begin position="24"/>
        <end position="45"/>
    </location>
</feature>
<evidence type="ECO:0000313" key="4">
    <source>
        <dbReference type="Proteomes" id="UP000546200"/>
    </source>
</evidence>
<evidence type="ECO:0000256" key="1">
    <source>
        <dbReference type="SAM" id="MobiDB-lite"/>
    </source>
</evidence>
<name>A0A7W9ESN4_9SPHN</name>
<dbReference type="GO" id="GO:0004519">
    <property type="term" value="F:endonuclease activity"/>
    <property type="evidence" value="ECO:0007669"/>
    <property type="project" value="UniProtKB-KW"/>
</dbReference>